<name>A0A0F3GKN3_9BACT</name>
<proteinExistence type="predicted"/>
<organism evidence="1 2">
    <name type="scientific">Candidatus Magnetobacterium bavaricum</name>
    <dbReference type="NCBI Taxonomy" id="29290"/>
    <lineage>
        <taxon>Bacteria</taxon>
        <taxon>Pseudomonadati</taxon>
        <taxon>Nitrospirota</taxon>
        <taxon>Thermodesulfovibrionia</taxon>
        <taxon>Thermodesulfovibrionales</taxon>
        <taxon>Candidatus Magnetobacteriaceae</taxon>
        <taxon>Candidatus Magnetobacterium</taxon>
    </lineage>
</organism>
<evidence type="ECO:0000313" key="2">
    <source>
        <dbReference type="Proteomes" id="UP000033423"/>
    </source>
</evidence>
<dbReference type="Proteomes" id="UP000033423">
    <property type="component" value="Unassembled WGS sequence"/>
</dbReference>
<reference evidence="1 2" key="1">
    <citation type="submission" date="2015-02" db="EMBL/GenBank/DDBJ databases">
        <title>Single-cell genomics of uncultivated deep-branching MTB reveals a conserved set of magnetosome genes.</title>
        <authorList>
            <person name="Kolinko S."/>
            <person name="Richter M."/>
            <person name="Glockner F.O."/>
            <person name="Brachmann A."/>
            <person name="Schuler D."/>
        </authorList>
    </citation>
    <scope>NUCLEOTIDE SEQUENCE [LARGE SCALE GENOMIC DNA]</scope>
    <source>
        <strain evidence="1">TM-1</strain>
    </source>
</reference>
<gene>
    <name evidence="1" type="ORF">MBAV_005288</name>
</gene>
<sequence>MLGICLLSYGSYSSFVQKSQTRAKLGLLVSSKCTLSGSPGKPISIVPIKLLSIEKKHLGVFPPRR</sequence>
<accession>A0A0F3GKN3</accession>
<evidence type="ECO:0000313" key="1">
    <source>
        <dbReference type="EMBL" id="KJU82519.1"/>
    </source>
</evidence>
<protein>
    <submittedName>
        <fullName evidence="1">Uncharacterized protein</fullName>
    </submittedName>
</protein>
<comment type="caution">
    <text evidence="1">The sequence shown here is derived from an EMBL/GenBank/DDBJ whole genome shotgun (WGS) entry which is preliminary data.</text>
</comment>
<dbReference type="AlphaFoldDB" id="A0A0F3GKN3"/>
<dbReference type="EMBL" id="LACI01002287">
    <property type="protein sequence ID" value="KJU82519.1"/>
    <property type="molecule type" value="Genomic_DNA"/>
</dbReference>
<keyword evidence="2" id="KW-1185">Reference proteome</keyword>